<evidence type="ECO:0000313" key="1">
    <source>
        <dbReference type="EMBL" id="MBB4706174.1"/>
    </source>
</evidence>
<dbReference type="RefSeq" id="WP_184890049.1">
    <property type="nucleotide sequence ID" value="NZ_BOOV01000055.1"/>
</dbReference>
<name>A0A7W7DGP8_9ACTN</name>
<sequence length="120" mass="12977">MARATTITAPAAPAAEAAAVAVRHRPQIGRGIDAYGRRSYRFTCPCGAAGAEQAARRMAQWDHDRHIAELPEVPAARRCRDPRRHGCLAWEPCRTCEDQLPLFEVAELVDGLVEATGAGS</sequence>
<gene>
    <name evidence="1" type="ORF">BJ982_007804</name>
</gene>
<proteinExistence type="predicted"/>
<dbReference type="EMBL" id="JACHND010000002">
    <property type="protein sequence ID" value="MBB4706174.1"/>
    <property type="molecule type" value="Genomic_DNA"/>
</dbReference>
<dbReference type="Proteomes" id="UP000542210">
    <property type="component" value="Unassembled WGS sequence"/>
</dbReference>
<evidence type="ECO:0000313" key="2">
    <source>
        <dbReference type="Proteomes" id="UP000542210"/>
    </source>
</evidence>
<protein>
    <submittedName>
        <fullName evidence="1">Uncharacterized protein</fullName>
    </submittedName>
</protein>
<reference evidence="1 2" key="1">
    <citation type="submission" date="2020-08" db="EMBL/GenBank/DDBJ databases">
        <title>Sequencing the genomes of 1000 actinobacteria strains.</title>
        <authorList>
            <person name="Klenk H.-P."/>
        </authorList>
    </citation>
    <scope>NUCLEOTIDE SEQUENCE [LARGE SCALE GENOMIC DNA]</scope>
    <source>
        <strain evidence="1 2">DSM 45784</strain>
    </source>
</reference>
<dbReference type="AlphaFoldDB" id="A0A7W7DGP8"/>
<comment type="caution">
    <text evidence="1">The sequence shown here is derived from an EMBL/GenBank/DDBJ whole genome shotgun (WGS) entry which is preliminary data.</text>
</comment>
<organism evidence="1 2">
    <name type="scientific">Sphaerisporangium siamense</name>
    <dbReference type="NCBI Taxonomy" id="795645"/>
    <lineage>
        <taxon>Bacteria</taxon>
        <taxon>Bacillati</taxon>
        <taxon>Actinomycetota</taxon>
        <taxon>Actinomycetes</taxon>
        <taxon>Streptosporangiales</taxon>
        <taxon>Streptosporangiaceae</taxon>
        <taxon>Sphaerisporangium</taxon>
    </lineage>
</organism>
<keyword evidence="2" id="KW-1185">Reference proteome</keyword>
<accession>A0A7W7DGP8</accession>